<evidence type="ECO:0000256" key="1">
    <source>
        <dbReference type="ARBA" id="ARBA00023118"/>
    </source>
</evidence>
<dbReference type="NCBIfam" id="TIGR02593">
    <property type="entry name" value="CRISPR_cas5"/>
    <property type="match status" value="1"/>
</dbReference>
<accession>A0AAV4X3M4</accession>
<protein>
    <submittedName>
        <fullName evidence="2">Uncharacterized protein</fullName>
    </submittedName>
</protein>
<dbReference type="Proteomes" id="UP001054837">
    <property type="component" value="Unassembled WGS sequence"/>
</dbReference>
<keyword evidence="1" id="KW-0051">Antiviral defense</keyword>
<comment type="caution">
    <text evidence="2">The sequence shown here is derived from an EMBL/GenBank/DDBJ whole genome shotgun (WGS) entry which is preliminary data.</text>
</comment>
<evidence type="ECO:0000313" key="2">
    <source>
        <dbReference type="EMBL" id="GIY89782.1"/>
    </source>
</evidence>
<reference evidence="2 3" key="1">
    <citation type="submission" date="2021-06" db="EMBL/GenBank/DDBJ databases">
        <title>Caerostris darwini draft genome.</title>
        <authorList>
            <person name="Kono N."/>
            <person name="Arakawa K."/>
        </authorList>
    </citation>
    <scope>NUCLEOTIDE SEQUENCE [LARGE SCALE GENOMIC DNA]</scope>
</reference>
<proteinExistence type="predicted"/>
<evidence type="ECO:0000313" key="3">
    <source>
        <dbReference type="Proteomes" id="UP001054837"/>
    </source>
</evidence>
<organism evidence="2 3">
    <name type="scientific">Caerostris darwini</name>
    <dbReference type="NCBI Taxonomy" id="1538125"/>
    <lineage>
        <taxon>Eukaryota</taxon>
        <taxon>Metazoa</taxon>
        <taxon>Ecdysozoa</taxon>
        <taxon>Arthropoda</taxon>
        <taxon>Chelicerata</taxon>
        <taxon>Arachnida</taxon>
        <taxon>Araneae</taxon>
        <taxon>Araneomorphae</taxon>
        <taxon>Entelegynae</taxon>
        <taxon>Araneoidea</taxon>
        <taxon>Araneidae</taxon>
        <taxon>Caerostris</taxon>
    </lineage>
</organism>
<keyword evidence="3" id="KW-1185">Reference proteome</keyword>
<dbReference type="InterPro" id="IPR013422">
    <property type="entry name" value="CRISPR-assoc_prot_Cas5_N"/>
</dbReference>
<name>A0AAV4X3M4_9ARAC</name>
<dbReference type="EMBL" id="BPLQ01015694">
    <property type="protein sequence ID" value="GIY89782.1"/>
    <property type="molecule type" value="Genomic_DNA"/>
</dbReference>
<gene>
    <name evidence="2" type="ORF">CDAR_175631</name>
</gene>
<dbReference type="GO" id="GO:0051607">
    <property type="term" value="P:defense response to virus"/>
    <property type="evidence" value="ECO:0007669"/>
    <property type="project" value="UniProtKB-KW"/>
</dbReference>
<dbReference type="AlphaFoldDB" id="A0AAV4X3M4"/>
<sequence length="101" mass="11893">MEPHHCLHLSDLFSTGRPIKRSFTKSLEDKTKPKKYLMRDLFLDHPFKVFFSESFPLPSYKMIQSFKNPPESIRNRPTLSHPHLSTKFHRILSFSLAPPNL</sequence>